<comment type="caution">
    <text evidence="2">The sequence shown here is derived from an EMBL/GenBank/DDBJ whole genome shotgun (WGS) entry which is preliminary data.</text>
</comment>
<evidence type="ECO:0000313" key="2">
    <source>
        <dbReference type="EMBL" id="CAF9920972.1"/>
    </source>
</evidence>
<keyword evidence="3" id="KW-1185">Reference proteome</keyword>
<feature type="compositionally biased region" description="Polar residues" evidence="1">
    <location>
        <begin position="215"/>
        <end position="236"/>
    </location>
</feature>
<feature type="compositionally biased region" description="Polar residues" evidence="1">
    <location>
        <begin position="40"/>
        <end position="52"/>
    </location>
</feature>
<evidence type="ECO:0000313" key="3">
    <source>
        <dbReference type="Proteomes" id="UP000664521"/>
    </source>
</evidence>
<feature type="region of interest" description="Disordered" evidence="1">
    <location>
        <begin position="507"/>
        <end position="533"/>
    </location>
</feature>
<feature type="region of interest" description="Disordered" evidence="1">
    <location>
        <begin position="1"/>
        <end position="52"/>
    </location>
</feature>
<proteinExistence type="predicted"/>
<feature type="region of interest" description="Disordered" evidence="1">
    <location>
        <begin position="436"/>
        <end position="464"/>
    </location>
</feature>
<reference evidence="2" key="1">
    <citation type="submission" date="2021-03" db="EMBL/GenBank/DDBJ databases">
        <authorList>
            <person name="Tagirdzhanova G."/>
        </authorList>
    </citation>
    <scope>NUCLEOTIDE SEQUENCE</scope>
</reference>
<dbReference type="EMBL" id="CAJPDS010000027">
    <property type="protein sequence ID" value="CAF9920972.1"/>
    <property type="molecule type" value="Genomic_DNA"/>
</dbReference>
<dbReference type="Proteomes" id="UP000664521">
    <property type="component" value="Unassembled WGS sequence"/>
</dbReference>
<evidence type="ECO:0000256" key="1">
    <source>
        <dbReference type="SAM" id="MobiDB-lite"/>
    </source>
</evidence>
<feature type="region of interest" description="Disordered" evidence="1">
    <location>
        <begin position="203"/>
        <end position="240"/>
    </location>
</feature>
<dbReference type="AlphaFoldDB" id="A0A8H3FE34"/>
<organism evidence="2 3">
    <name type="scientific">Heterodermia speciosa</name>
    <dbReference type="NCBI Taxonomy" id="116794"/>
    <lineage>
        <taxon>Eukaryota</taxon>
        <taxon>Fungi</taxon>
        <taxon>Dikarya</taxon>
        <taxon>Ascomycota</taxon>
        <taxon>Pezizomycotina</taxon>
        <taxon>Lecanoromycetes</taxon>
        <taxon>OSLEUM clade</taxon>
        <taxon>Lecanoromycetidae</taxon>
        <taxon>Caliciales</taxon>
        <taxon>Physciaceae</taxon>
        <taxon>Heterodermia</taxon>
    </lineage>
</organism>
<dbReference type="OrthoDB" id="5348779at2759"/>
<accession>A0A8H3FE34</accession>
<sequence length="783" mass="88710">MDFPPNRRVAHEDEETYQATLVEPDSTVQSSTLRQEHGDTSLTRGDGTSHQQVVSPFDGLDDLFGSNAFNWDEYFQNTETHQPFWQEASTQSESNERNNIDPFDALFNGGDHDHILTPEADQTASFSQLPDSGQVTYPIVDRQPANSGPVYENTDFAGFPVLNEDDGYANGRDEAYMSNQIYLPQVYSQEPFQPVARGLVLGSNHEPEEQDGNLAASSQLPSHTVSDATPANSYHHNMQGMDALLNGPGALSSEQNTNVLLHQVGAFSNGGVSMPEHRQQWQDPTMIEYHPMRNPTHSEMQVYQQQLPQNRTHQHGSSNFVDDSNGNWFDLERNLAQPNQVHPPYQAGRMLNSPLPTPHIQAPDTIADHFPQNSVFGFDMAYPDFTFDVSPQQSRKSNEPYLLHQNTPYIYDGAVPFNTNTTGHQISIDGGNTLALDRQVNSRPNPRKRLVRSDEEHEEDEDAFVDPEDEYEQFFGGYVEDGSTQAGDYNPGNQALTKRRKTTGHYTHQPGTNNSIHHRSPSLQSTGSRTEATPTIKTGTRYCKEKGLFGSESKWWSREKPQTGLQVRERESDLWRHAVRHDDIRHILFRRAGSVNQYASPRARGPDPGDETSYLPLQKYWSLENRDGWKNIYGNVLMRYERKDFRAPDAIARPRGNMMYQGRVVVDRNNRPILDWPMLPATLSTRFEGGFIEAIRRICPDINTRDFWARMPRWAKAPSPVGGYDSRPAPDISGINMRGLRFRQQNGLIAWTARSGSQALKEKVKNKMSQADKDNNTTEHVYM</sequence>
<gene>
    <name evidence="2" type="ORF">HETSPECPRED_004396</name>
</gene>
<name>A0A8H3FE34_9LECA</name>
<protein>
    <submittedName>
        <fullName evidence="2">Uncharacterized protein</fullName>
    </submittedName>
</protein>